<reference evidence="1 2" key="1">
    <citation type="submission" date="2023-07" db="EMBL/GenBank/DDBJ databases">
        <title>Genomic Encyclopedia of Type Strains, Phase IV (KMG-IV): sequencing the most valuable type-strain genomes for metagenomic binning, comparative biology and taxonomic classification.</title>
        <authorList>
            <person name="Goeker M."/>
        </authorList>
    </citation>
    <scope>NUCLEOTIDE SEQUENCE [LARGE SCALE GENOMIC DNA]</scope>
    <source>
        <strain evidence="1 2">DSM 27848</strain>
    </source>
</reference>
<dbReference type="EMBL" id="JAUSUO010000006">
    <property type="protein sequence ID" value="MDQ0343772.1"/>
    <property type="molecule type" value="Genomic_DNA"/>
</dbReference>
<sequence length="53" mass="6348">METLYYNLHHFNTLVSKTFYPLKMSIGHAFAHLSYLSLYQVRYQHIKLIFGIV</sequence>
<evidence type="ECO:0000313" key="1">
    <source>
        <dbReference type="EMBL" id="MDQ0343772.1"/>
    </source>
</evidence>
<dbReference type="Proteomes" id="UP001232343">
    <property type="component" value="Unassembled WGS sequence"/>
</dbReference>
<keyword evidence="2" id="KW-1185">Reference proteome</keyword>
<gene>
    <name evidence="1" type="ORF">J2S14_002607</name>
</gene>
<comment type="caution">
    <text evidence="1">The sequence shown here is derived from an EMBL/GenBank/DDBJ whole genome shotgun (WGS) entry which is preliminary data.</text>
</comment>
<name>A0ABU0D5T4_9BACI</name>
<proteinExistence type="predicted"/>
<accession>A0ABU0D5T4</accession>
<organism evidence="1 2">
    <name type="scientific">Lederbergia wuyishanensis</name>
    <dbReference type="NCBI Taxonomy" id="1347903"/>
    <lineage>
        <taxon>Bacteria</taxon>
        <taxon>Bacillati</taxon>
        <taxon>Bacillota</taxon>
        <taxon>Bacilli</taxon>
        <taxon>Bacillales</taxon>
        <taxon>Bacillaceae</taxon>
        <taxon>Lederbergia</taxon>
    </lineage>
</organism>
<evidence type="ECO:0000313" key="2">
    <source>
        <dbReference type="Proteomes" id="UP001232343"/>
    </source>
</evidence>
<protein>
    <submittedName>
        <fullName evidence="1">Uncharacterized protein</fullName>
    </submittedName>
</protein>